<reference evidence="1" key="1">
    <citation type="submission" date="2018-02" db="EMBL/GenBank/DDBJ databases">
        <title>Rhizophora mucronata_Transcriptome.</title>
        <authorList>
            <person name="Meera S.P."/>
            <person name="Sreeshan A."/>
            <person name="Augustine A."/>
        </authorList>
    </citation>
    <scope>NUCLEOTIDE SEQUENCE</scope>
    <source>
        <tissue evidence="1">Leaf</tissue>
    </source>
</reference>
<protein>
    <submittedName>
        <fullName evidence="1">Uncharacterized protein</fullName>
    </submittedName>
</protein>
<dbReference type="EMBL" id="GGEC01035862">
    <property type="protein sequence ID" value="MBX16346.1"/>
    <property type="molecule type" value="Transcribed_RNA"/>
</dbReference>
<sequence length="76" mass="8462">MYSCLIQVKTLLINAEVLNPEECPAKIANIQHIIMAINAVSKVFCRSCQPLKFLHGACFSLLKSTLFCKHEGLTLL</sequence>
<proteinExistence type="predicted"/>
<accession>A0A2P2LEF6</accession>
<dbReference type="AlphaFoldDB" id="A0A2P2LEF6"/>
<organism evidence="1">
    <name type="scientific">Rhizophora mucronata</name>
    <name type="common">Asiatic mangrove</name>
    <dbReference type="NCBI Taxonomy" id="61149"/>
    <lineage>
        <taxon>Eukaryota</taxon>
        <taxon>Viridiplantae</taxon>
        <taxon>Streptophyta</taxon>
        <taxon>Embryophyta</taxon>
        <taxon>Tracheophyta</taxon>
        <taxon>Spermatophyta</taxon>
        <taxon>Magnoliopsida</taxon>
        <taxon>eudicotyledons</taxon>
        <taxon>Gunneridae</taxon>
        <taxon>Pentapetalae</taxon>
        <taxon>rosids</taxon>
        <taxon>fabids</taxon>
        <taxon>Malpighiales</taxon>
        <taxon>Rhizophoraceae</taxon>
        <taxon>Rhizophora</taxon>
    </lineage>
</organism>
<evidence type="ECO:0000313" key="1">
    <source>
        <dbReference type="EMBL" id="MBX16346.1"/>
    </source>
</evidence>
<name>A0A2P2LEF6_RHIMU</name>